<dbReference type="EMBL" id="FMBI01000037">
    <property type="protein sequence ID" value="SCC54943.1"/>
    <property type="molecule type" value="Genomic_DNA"/>
</dbReference>
<dbReference type="Proteomes" id="UP000195991">
    <property type="component" value="Unassembled WGS sequence"/>
</dbReference>
<proteinExistence type="predicted"/>
<accession>A0A1C4FH39</accession>
<evidence type="ECO:0000313" key="1">
    <source>
        <dbReference type="EMBL" id="SCC54943.1"/>
    </source>
</evidence>
<evidence type="ECO:0000313" key="2">
    <source>
        <dbReference type="Proteomes" id="UP000195991"/>
    </source>
</evidence>
<organism evidence="1 2">
    <name type="scientific">Bacillus thuringiensis</name>
    <dbReference type="NCBI Taxonomy" id="1428"/>
    <lineage>
        <taxon>Bacteria</taxon>
        <taxon>Bacillati</taxon>
        <taxon>Bacillota</taxon>
        <taxon>Bacilli</taxon>
        <taxon>Bacillales</taxon>
        <taxon>Bacillaceae</taxon>
        <taxon>Bacillus</taxon>
        <taxon>Bacillus cereus group</taxon>
    </lineage>
</organism>
<gene>
    <name evidence="1" type="ORF">BTT61001_04303</name>
</gene>
<reference evidence="1 2" key="1">
    <citation type="submission" date="2016-08" db="EMBL/GenBank/DDBJ databases">
        <authorList>
            <person name="Seilhamer J.J."/>
        </authorList>
    </citation>
    <scope>NUCLEOTIDE SEQUENCE [LARGE SCALE GENOMIC DNA]</scope>
    <source>
        <strain evidence="1 2">IEBC_T61001</strain>
    </source>
</reference>
<name>A0A1C4FH39_BACTU</name>
<sequence>MMPTKDVVKEIYLAVRNEDGTFREPLLIKPMKGKASDLYADSDSTGECNKE</sequence>
<dbReference type="AlphaFoldDB" id="A0A1C4FH39"/>
<protein>
    <submittedName>
        <fullName evidence="1">Uncharacterized protein</fullName>
    </submittedName>
</protein>